<feature type="domain" description="EamA" evidence="2">
    <location>
        <begin position="4"/>
        <end position="136"/>
    </location>
</feature>
<evidence type="ECO:0000313" key="4">
    <source>
        <dbReference type="Proteomes" id="UP001595921"/>
    </source>
</evidence>
<reference evidence="3 4" key="1">
    <citation type="journal article" date="2019" name="Int. J. Syst. Evol. Microbiol.">
        <title>The Global Catalogue of Microorganisms (GCM) 10K type strain sequencing project: providing services to taxonomists for standard genome sequencing and annotation.</title>
        <authorList>
            <consortium name="The Broad Institute Genomics Platform"/>
            <consortium name="The Broad Institute Genome Sequencing Center for Infectious Disease"/>
            <person name="Wu L."/>
            <person name="Ma J."/>
        </authorList>
    </citation>
    <scope>NUCLEOTIDE SEQUENCE [LARGE SCALE GENOMIC DNA]</scope>
    <source>
        <strain evidence="3 4">CGMCC 1.12553</strain>
    </source>
</reference>
<sequence>MNYLVWAVVALVGYSAFVPLASLATKQMPSHVTALVTNTMLACSALALTVVRGDDAVEYLSGRPLVYTVAAGVFLSVGILAYYRALSQGPVSVVTPIYGSFLVGASVLGIVFLDEPFSLAKGVGIVLTMAGVYLVAS</sequence>
<feature type="transmembrane region" description="Helical" evidence="1">
    <location>
        <begin position="32"/>
        <end position="53"/>
    </location>
</feature>
<keyword evidence="1" id="KW-0812">Transmembrane</keyword>
<feature type="transmembrane region" description="Helical" evidence="1">
    <location>
        <begin position="6"/>
        <end position="25"/>
    </location>
</feature>
<feature type="transmembrane region" description="Helical" evidence="1">
    <location>
        <begin position="65"/>
        <end position="83"/>
    </location>
</feature>
<evidence type="ECO:0000313" key="3">
    <source>
        <dbReference type="EMBL" id="MFC4359425.1"/>
    </source>
</evidence>
<feature type="transmembrane region" description="Helical" evidence="1">
    <location>
        <begin position="95"/>
        <end position="113"/>
    </location>
</feature>
<name>A0ABD5PFM0_9EURY</name>
<keyword evidence="4" id="KW-1185">Reference proteome</keyword>
<organism evidence="3 4">
    <name type="scientific">Halobium salinum</name>
    <dbReference type="NCBI Taxonomy" id="1364940"/>
    <lineage>
        <taxon>Archaea</taxon>
        <taxon>Methanobacteriati</taxon>
        <taxon>Methanobacteriota</taxon>
        <taxon>Stenosarchaea group</taxon>
        <taxon>Halobacteria</taxon>
        <taxon>Halobacteriales</taxon>
        <taxon>Haloferacaceae</taxon>
        <taxon>Halobium</taxon>
    </lineage>
</organism>
<feature type="transmembrane region" description="Helical" evidence="1">
    <location>
        <begin position="119"/>
        <end position="136"/>
    </location>
</feature>
<accession>A0ABD5PFM0</accession>
<dbReference type="SUPFAM" id="SSF103481">
    <property type="entry name" value="Multidrug resistance efflux transporter EmrE"/>
    <property type="match status" value="1"/>
</dbReference>
<dbReference type="RefSeq" id="WP_267621773.1">
    <property type="nucleotide sequence ID" value="NZ_JAODIW010000006.1"/>
</dbReference>
<keyword evidence="1" id="KW-0472">Membrane</keyword>
<evidence type="ECO:0000259" key="2">
    <source>
        <dbReference type="Pfam" id="PF00892"/>
    </source>
</evidence>
<dbReference type="Gene3D" id="1.10.3730.20">
    <property type="match status" value="1"/>
</dbReference>
<evidence type="ECO:0000256" key="1">
    <source>
        <dbReference type="SAM" id="Phobius"/>
    </source>
</evidence>
<dbReference type="AlphaFoldDB" id="A0ABD5PFM0"/>
<proteinExistence type="predicted"/>
<dbReference type="Pfam" id="PF00892">
    <property type="entry name" value="EamA"/>
    <property type="match status" value="1"/>
</dbReference>
<comment type="caution">
    <text evidence="3">The sequence shown here is derived from an EMBL/GenBank/DDBJ whole genome shotgun (WGS) entry which is preliminary data.</text>
</comment>
<keyword evidence="1" id="KW-1133">Transmembrane helix</keyword>
<dbReference type="InterPro" id="IPR037185">
    <property type="entry name" value="EmrE-like"/>
</dbReference>
<dbReference type="EMBL" id="JBHSDS010000008">
    <property type="protein sequence ID" value="MFC4359425.1"/>
    <property type="molecule type" value="Genomic_DNA"/>
</dbReference>
<protein>
    <submittedName>
        <fullName evidence="3">EamA family transporter</fullName>
    </submittedName>
</protein>
<dbReference type="InterPro" id="IPR000620">
    <property type="entry name" value="EamA_dom"/>
</dbReference>
<gene>
    <name evidence="3" type="ORF">ACFO0N_15895</name>
</gene>
<dbReference type="Proteomes" id="UP001595921">
    <property type="component" value="Unassembled WGS sequence"/>
</dbReference>